<evidence type="ECO:0000313" key="10">
    <source>
        <dbReference type="EMBL" id="PCC49843.1"/>
    </source>
</evidence>
<name>A0A2A3Z588_BREAU</name>
<dbReference type="InterPro" id="IPR000424">
    <property type="entry name" value="Primosome_PriB/ssb"/>
</dbReference>
<dbReference type="Proteomes" id="UP000283000">
    <property type="component" value="Chromosome"/>
</dbReference>
<gene>
    <name evidence="12" type="primary">ssb</name>
    <name evidence="11" type="ORF">CIK59_10195</name>
    <name evidence="10" type="ORF">CIK62_10730</name>
    <name evidence="9" type="ORF">CIK64_08950</name>
    <name evidence="8" type="ORF">CIK65_00250</name>
    <name evidence="7" type="ORF">CIK79_16850</name>
    <name evidence="5" type="ORF">CXR23_09520</name>
    <name evidence="6" type="ORF">CXR27_09330</name>
    <name evidence="12" type="ORF">EB834_08370</name>
</gene>
<evidence type="ECO:0000313" key="20">
    <source>
        <dbReference type="Proteomes" id="UP000297736"/>
    </source>
</evidence>
<dbReference type="Proteomes" id="UP000217564">
    <property type="component" value="Unassembled WGS sequence"/>
</dbReference>
<dbReference type="Proteomes" id="UP000297736">
    <property type="component" value="Unassembled WGS sequence"/>
</dbReference>
<dbReference type="PANTHER" id="PTHR10302">
    <property type="entry name" value="SINGLE-STRANDED DNA-BINDING PROTEIN"/>
    <property type="match status" value="1"/>
</dbReference>
<dbReference type="EMBL" id="NRHA01000012">
    <property type="protein sequence ID" value="PCC53644.1"/>
    <property type="molecule type" value="Genomic_DNA"/>
</dbReference>
<dbReference type="EMBL" id="NRGX01000001">
    <property type="protein sequence ID" value="PCC19815.1"/>
    <property type="molecule type" value="Genomic_DNA"/>
</dbReference>
<organism evidence="9 13">
    <name type="scientific">Brevibacterium aurantiacum</name>
    <dbReference type="NCBI Taxonomy" id="273384"/>
    <lineage>
        <taxon>Bacteria</taxon>
        <taxon>Bacillati</taxon>
        <taxon>Actinomycetota</taxon>
        <taxon>Actinomycetes</taxon>
        <taxon>Micrococcales</taxon>
        <taxon>Brevibacteriaceae</taxon>
        <taxon>Brevibacterium</taxon>
    </lineage>
</organism>
<evidence type="ECO:0000313" key="9">
    <source>
        <dbReference type="EMBL" id="PCC46724.1"/>
    </source>
</evidence>
<reference evidence="18 19" key="2">
    <citation type="submission" date="2017-12" db="EMBL/GenBank/DDBJ databases">
        <authorList>
            <person name="Levesque S."/>
        </authorList>
    </citation>
    <scope>NUCLEOTIDE SEQUENCE [LARGE SCALE GENOMIC DNA]</scope>
    <source>
        <strain evidence="5 19">SMQ-1417</strain>
        <strain evidence="6 18">SMQ-1420</strain>
    </source>
</reference>
<dbReference type="EMBL" id="NRGP01000013">
    <property type="protein sequence ID" value="PCC46724.1"/>
    <property type="molecule type" value="Genomic_DNA"/>
</dbReference>
<reference evidence="18 19" key="4">
    <citation type="submission" date="2019-01" db="EMBL/GenBank/DDBJ databases">
        <title>Comparative genomic analysis of Brevibacterium aurantiacum sheds light on its evolution and its adaptation to smear-ripened cheeses.</title>
        <authorList>
            <person name="Moineau S."/>
        </authorList>
    </citation>
    <scope>NUCLEOTIDE SEQUENCE [LARGE SCALE GENOMIC DNA]</scope>
    <source>
        <strain evidence="5 19">SMQ-1417</strain>
        <strain evidence="6 18">SMQ-1420</strain>
    </source>
</reference>
<dbReference type="PANTHER" id="PTHR10302:SF0">
    <property type="entry name" value="SINGLE-STRANDED DNA-BINDING PROTEIN, MITOCHONDRIAL"/>
    <property type="match status" value="1"/>
</dbReference>
<sequence length="217" mass="22822">MGDRAGAITKHSKKRGNTMSIIPINLSGTVAADPQSRTLPSGRACASFRLAVNHWRLDKGTGEYLSDTTSWFSVDCYGPLASNCSMSLHQGMSVVVQGTLKIREWSTDEKRGIAPTVVAEHIGPDLRYGTANYQKSSNPNRQTEGQQQTAAGGDSGWDSLAGEVPPSVTGASDTSTLDSLEDTDGVDEDGARDDDGGGSDNGDDAIARETVKAAAPF</sequence>
<evidence type="ECO:0000313" key="17">
    <source>
        <dbReference type="Proteomes" id="UP000218620"/>
    </source>
</evidence>
<dbReference type="EMBL" id="NRGO01000013">
    <property type="protein sequence ID" value="PCC49843.1"/>
    <property type="molecule type" value="Genomic_DNA"/>
</dbReference>
<dbReference type="PROSITE" id="PS50935">
    <property type="entry name" value="SSB"/>
    <property type="match status" value="1"/>
</dbReference>
<dbReference type="Proteomes" id="UP000217881">
    <property type="component" value="Unassembled WGS sequence"/>
</dbReference>
<dbReference type="InterPro" id="IPR012340">
    <property type="entry name" value="NA-bd_OB-fold"/>
</dbReference>
<keyword evidence="1 2" id="KW-0238">DNA-binding</keyword>
<evidence type="ECO:0000256" key="3">
    <source>
        <dbReference type="RuleBase" id="RU000524"/>
    </source>
</evidence>
<dbReference type="EMBL" id="CP025330">
    <property type="protein sequence ID" value="AZT93353.1"/>
    <property type="molecule type" value="Genomic_DNA"/>
</dbReference>
<dbReference type="AlphaFoldDB" id="A0A2A3Z588"/>
<evidence type="ECO:0000313" key="16">
    <source>
        <dbReference type="Proteomes" id="UP000218377"/>
    </source>
</evidence>
<dbReference type="Gene3D" id="2.40.50.140">
    <property type="entry name" value="Nucleic acid-binding proteins"/>
    <property type="match status" value="1"/>
</dbReference>
<evidence type="ECO:0000313" key="8">
    <source>
        <dbReference type="EMBL" id="PCC44820.1"/>
    </source>
</evidence>
<reference evidence="12 20" key="3">
    <citation type="submission" date="2018-10" db="EMBL/GenBank/DDBJ databases">
        <title>Brevibacterium genomes from Austrain hard cheese rinds.</title>
        <authorList>
            <person name="Anast J.M."/>
            <person name="Dzieciol M."/>
            <person name="Schultz D.L."/>
            <person name="Mann E."/>
            <person name="Wagner M."/>
            <person name="Schmitz-Esser S."/>
        </authorList>
    </citation>
    <scope>NUCLEOTIDE SEQUENCE [LARGE SCALE GENOMIC DNA]</scope>
    <source>
        <strain evidence="12 20">L261</strain>
    </source>
</reference>
<dbReference type="Proteomes" id="UP000282731">
    <property type="component" value="Chromosome"/>
</dbReference>
<dbReference type="EMBL" id="RHFF01000007">
    <property type="protein sequence ID" value="TGD38973.1"/>
    <property type="molecule type" value="Genomic_DNA"/>
</dbReference>
<dbReference type="GO" id="GO:0003697">
    <property type="term" value="F:single-stranded DNA binding"/>
    <property type="evidence" value="ECO:0007669"/>
    <property type="project" value="InterPro"/>
</dbReference>
<dbReference type="Proteomes" id="UP000218620">
    <property type="component" value="Unassembled WGS sequence"/>
</dbReference>
<dbReference type="EMBL" id="CP025334">
    <property type="protein sequence ID" value="AZT97178.1"/>
    <property type="molecule type" value="Genomic_DNA"/>
</dbReference>
<reference evidence="13 14" key="1">
    <citation type="journal article" date="2017" name="Elife">
        <title>Extensive horizontal gene transfer in cheese-associated bacteria.</title>
        <authorList>
            <person name="Bonham K.S."/>
            <person name="Wolfe B.E."/>
            <person name="Dutton R.J."/>
        </authorList>
    </citation>
    <scope>NUCLEOTIDE SEQUENCE [LARGE SCALE GENOMIC DNA]</scope>
    <source>
        <strain evidence="11 15">738_8</strain>
        <strain evidence="10 14">900_6</strain>
        <strain evidence="9 13">947_7</strain>
        <strain evidence="8 17">962_8</strain>
        <strain evidence="7 16">JB5</strain>
    </source>
</reference>
<proteinExistence type="predicted"/>
<accession>A0A2A3Z588</accession>
<feature type="compositionally biased region" description="Polar residues" evidence="4">
    <location>
        <begin position="131"/>
        <end position="141"/>
    </location>
</feature>
<evidence type="ECO:0000256" key="1">
    <source>
        <dbReference type="ARBA" id="ARBA00023125"/>
    </source>
</evidence>
<evidence type="ECO:0000313" key="13">
    <source>
        <dbReference type="Proteomes" id="UP000217564"/>
    </source>
</evidence>
<dbReference type="Proteomes" id="UP000217720">
    <property type="component" value="Unassembled WGS sequence"/>
</dbReference>
<evidence type="ECO:0000313" key="5">
    <source>
        <dbReference type="EMBL" id="AZT93353.1"/>
    </source>
</evidence>
<dbReference type="CDD" id="cd04496">
    <property type="entry name" value="SSB_OBF"/>
    <property type="match status" value="1"/>
</dbReference>
<dbReference type="SUPFAM" id="SSF50249">
    <property type="entry name" value="Nucleic acid-binding proteins"/>
    <property type="match status" value="1"/>
</dbReference>
<dbReference type="EMBL" id="NRGQ01000001">
    <property type="protein sequence ID" value="PCC44820.1"/>
    <property type="molecule type" value="Genomic_DNA"/>
</dbReference>
<dbReference type="GO" id="GO:0009295">
    <property type="term" value="C:nucleoid"/>
    <property type="evidence" value="ECO:0007669"/>
    <property type="project" value="TreeGrafter"/>
</dbReference>
<evidence type="ECO:0000313" key="12">
    <source>
        <dbReference type="EMBL" id="TGD38973.1"/>
    </source>
</evidence>
<evidence type="ECO:0000313" key="7">
    <source>
        <dbReference type="EMBL" id="PCC19815.1"/>
    </source>
</evidence>
<dbReference type="GO" id="GO:0006260">
    <property type="term" value="P:DNA replication"/>
    <property type="evidence" value="ECO:0007669"/>
    <property type="project" value="InterPro"/>
</dbReference>
<feature type="compositionally biased region" description="Low complexity" evidence="4">
    <location>
        <begin position="142"/>
        <end position="152"/>
    </location>
</feature>
<dbReference type="NCBIfam" id="TIGR00621">
    <property type="entry name" value="ssb"/>
    <property type="match status" value="1"/>
</dbReference>
<dbReference type="Pfam" id="PF00436">
    <property type="entry name" value="SSB"/>
    <property type="match status" value="1"/>
</dbReference>
<feature type="compositionally biased region" description="Acidic residues" evidence="4">
    <location>
        <begin position="179"/>
        <end position="192"/>
    </location>
</feature>
<dbReference type="OrthoDB" id="4427276at2"/>
<evidence type="ECO:0000313" key="18">
    <source>
        <dbReference type="Proteomes" id="UP000282731"/>
    </source>
</evidence>
<protein>
    <recommendedName>
        <fullName evidence="3">Single-stranded DNA-binding protein</fullName>
    </recommendedName>
</protein>
<evidence type="ECO:0000313" key="19">
    <source>
        <dbReference type="Proteomes" id="UP000283000"/>
    </source>
</evidence>
<evidence type="ECO:0000313" key="6">
    <source>
        <dbReference type="EMBL" id="AZT97178.1"/>
    </source>
</evidence>
<evidence type="ECO:0000313" key="15">
    <source>
        <dbReference type="Proteomes" id="UP000217881"/>
    </source>
</evidence>
<evidence type="ECO:0000313" key="11">
    <source>
        <dbReference type="EMBL" id="PCC53644.1"/>
    </source>
</evidence>
<evidence type="ECO:0000256" key="2">
    <source>
        <dbReference type="PROSITE-ProRule" id="PRU00252"/>
    </source>
</evidence>
<feature type="region of interest" description="Disordered" evidence="4">
    <location>
        <begin position="129"/>
        <end position="217"/>
    </location>
</feature>
<evidence type="ECO:0000256" key="4">
    <source>
        <dbReference type="SAM" id="MobiDB-lite"/>
    </source>
</evidence>
<dbReference type="Proteomes" id="UP000218377">
    <property type="component" value="Unassembled WGS sequence"/>
</dbReference>
<evidence type="ECO:0000313" key="14">
    <source>
        <dbReference type="Proteomes" id="UP000217720"/>
    </source>
</evidence>
<dbReference type="InterPro" id="IPR011344">
    <property type="entry name" value="ssDNA-bd"/>
</dbReference>